<dbReference type="PANTHER" id="PTHR47950">
    <property type="entry name" value="CYTOCHROME P450, FAMILY 76, SUBFAMILY C, POLYPEPTIDE 5-RELATED"/>
    <property type="match status" value="1"/>
</dbReference>
<accession>A0AAV0MD27</accession>
<name>A0AAV0MD27_9ROSI</name>
<dbReference type="AlphaFoldDB" id="A0AAV0MD27"/>
<dbReference type="GO" id="GO:0005506">
    <property type="term" value="F:iron ion binding"/>
    <property type="evidence" value="ECO:0007669"/>
    <property type="project" value="InterPro"/>
</dbReference>
<dbReference type="PROSITE" id="PS00086">
    <property type="entry name" value="CYTOCHROME_P450"/>
    <property type="match status" value="1"/>
</dbReference>
<feature type="signal peptide" evidence="4">
    <location>
        <begin position="1"/>
        <end position="27"/>
    </location>
</feature>
<dbReference type="Proteomes" id="UP001154282">
    <property type="component" value="Unassembled WGS sequence"/>
</dbReference>
<evidence type="ECO:0000313" key="6">
    <source>
        <dbReference type="Proteomes" id="UP001154282"/>
    </source>
</evidence>
<evidence type="ECO:0008006" key="7">
    <source>
        <dbReference type="Google" id="ProtNLM"/>
    </source>
</evidence>
<evidence type="ECO:0000256" key="1">
    <source>
        <dbReference type="ARBA" id="ARBA00010617"/>
    </source>
</evidence>
<keyword evidence="2 3" id="KW-0408">Iron</keyword>
<dbReference type="PANTHER" id="PTHR47950:SF48">
    <property type="entry name" value="CYTOCHROME P450 FAMILY PROTEIN, EXPRESSED"/>
    <property type="match status" value="1"/>
</dbReference>
<keyword evidence="2 3" id="KW-0349">Heme</keyword>
<keyword evidence="3" id="KW-0560">Oxidoreductase</keyword>
<dbReference type="CDD" id="cd11073">
    <property type="entry name" value="CYP76-like"/>
    <property type="match status" value="1"/>
</dbReference>
<dbReference type="InterPro" id="IPR017972">
    <property type="entry name" value="Cyt_P450_CS"/>
</dbReference>
<dbReference type="InterPro" id="IPR002401">
    <property type="entry name" value="Cyt_P450_E_grp-I"/>
</dbReference>
<dbReference type="GO" id="GO:0020037">
    <property type="term" value="F:heme binding"/>
    <property type="evidence" value="ECO:0007669"/>
    <property type="project" value="InterPro"/>
</dbReference>
<dbReference type="SUPFAM" id="SSF48264">
    <property type="entry name" value="Cytochrome P450"/>
    <property type="match status" value="1"/>
</dbReference>
<dbReference type="GO" id="GO:0004497">
    <property type="term" value="F:monooxygenase activity"/>
    <property type="evidence" value="ECO:0007669"/>
    <property type="project" value="UniProtKB-KW"/>
</dbReference>
<comment type="cofactor">
    <cofactor evidence="2">
        <name>heme</name>
        <dbReference type="ChEBI" id="CHEBI:30413"/>
    </cofactor>
</comment>
<reference evidence="5" key="1">
    <citation type="submission" date="2022-08" db="EMBL/GenBank/DDBJ databases">
        <authorList>
            <person name="Gutierrez-Valencia J."/>
        </authorList>
    </citation>
    <scope>NUCLEOTIDE SEQUENCE</scope>
</reference>
<keyword evidence="6" id="KW-1185">Reference proteome</keyword>
<proteinExistence type="inferred from homology"/>
<dbReference type="InterPro" id="IPR001128">
    <property type="entry name" value="Cyt_P450"/>
</dbReference>
<organism evidence="5 6">
    <name type="scientific">Linum tenue</name>
    <dbReference type="NCBI Taxonomy" id="586396"/>
    <lineage>
        <taxon>Eukaryota</taxon>
        <taxon>Viridiplantae</taxon>
        <taxon>Streptophyta</taxon>
        <taxon>Embryophyta</taxon>
        <taxon>Tracheophyta</taxon>
        <taxon>Spermatophyta</taxon>
        <taxon>Magnoliopsida</taxon>
        <taxon>eudicotyledons</taxon>
        <taxon>Gunneridae</taxon>
        <taxon>Pentapetalae</taxon>
        <taxon>rosids</taxon>
        <taxon>fabids</taxon>
        <taxon>Malpighiales</taxon>
        <taxon>Linaceae</taxon>
        <taxon>Linum</taxon>
    </lineage>
</organism>
<dbReference type="Pfam" id="PF00067">
    <property type="entry name" value="p450"/>
    <property type="match status" value="2"/>
</dbReference>
<dbReference type="InterPro" id="IPR036396">
    <property type="entry name" value="Cyt_P450_sf"/>
</dbReference>
<dbReference type="EMBL" id="CAMGYJ010000007">
    <property type="protein sequence ID" value="CAI0444310.1"/>
    <property type="molecule type" value="Genomic_DNA"/>
</dbReference>
<feature type="binding site" description="axial binding residue" evidence="2">
    <location>
        <position position="404"/>
    </location>
    <ligand>
        <name>heme</name>
        <dbReference type="ChEBI" id="CHEBI:30413"/>
    </ligand>
    <ligandPart>
        <name>Fe</name>
        <dbReference type="ChEBI" id="CHEBI:18248"/>
    </ligandPart>
</feature>
<comment type="caution">
    <text evidence="5">The sequence shown here is derived from an EMBL/GenBank/DDBJ whole genome shotgun (WGS) entry which is preliminary data.</text>
</comment>
<dbReference type="PRINTS" id="PR00385">
    <property type="entry name" value="P450"/>
</dbReference>
<evidence type="ECO:0000256" key="4">
    <source>
        <dbReference type="SAM" id="SignalP"/>
    </source>
</evidence>
<protein>
    <recommendedName>
        <fullName evidence="7">Cytochrome P450</fullName>
    </recommendedName>
</protein>
<gene>
    <name evidence="5" type="ORF">LITE_LOCUS28054</name>
</gene>
<evidence type="ECO:0000256" key="3">
    <source>
        <dbReference type="RuleBase" id="RU000461"/>
    </source>
</evidence>
<dbReference type="Gene3D" id="1.10.630.10">
    <property type="entry name" value="Cytochrome P450"/>
    <property type="match status" value="2"/>
</dbReference>
<dbReference type="FunFam" id="1.10.630.10:FF:000163">
    <property type="entry name" value="Geraniol 8-hydroxylase"/>
    <property type="match status" value="1"/>
</dbReference>
<keyword evidence="4" id="KW-0732">Signal</keyword>
<dbReference type="GO" id="GO:0016705">
    <property type="term" value="F:oxidoreductase activity, acting on paired donors, with incorporation or reduction of molecular oxygen"/>
    <property type="evidence" value="ECO:0007669"/>
    <property type="project" value="InterPro"/>
</dbReference>
<comment type="similarity">
    <text evidence="1 3">Belongs to the cytochrome P450 family.</text>
</comment>
<sequence>MEVLLGCLLCGLFIVLQYLLTRRKANGTTCRGKLPPGPARLPIIGNLHNLGSQPHRSLADLAKIHGPLMILKLGQVTTIVASSPAVAKEILQKQDQLLSDRQVVLAVRALDHHQFSAAWLPVGSKWRNLRKISNSHLFATQKLDSNEELRREKVQELMEDVRRNASERPGEAVLERCVEDDVLVGPGGRRPEGIQRRMTIHFGKVFDMFGKVIDERLRQRESEGYVSANDMLDTLLDIGADQNTREETAMDPLCINHLFLDLFLAGTDTTSSTLVWAMAELLRNPDVLAKAKKELDQIVGKGNHLRESDIHRLPYLQSIIKETLRLHPAVPLLIPRKARADVEICGFIVPKDAQILVNAWAIGRDPSTWDDANSFVPERFLGSEVDAKGNYFELIPFGAGRRICPGLPLATRMLHMMLGSFVHSFDWKLGDEIVPEMLDMEEKFGISLERAKPLFVVMTPR</sequence>
<keyword evidence="2 3" id="KW-0479">Metal-binding</keyword>
<evidence type="ECO:0000256" key="2">
    <source>
        <dbReference type="PIRSR" id="PIRSR602401-1"/>
    </source>
</evidence>
<keyword evidence="3" id="KW-0503">Monooxygenase</keyword>
<evidence type="ECO:0000313" key="5">
    <source>
        <dbReference type="EMBL" id="CAI0444310.1"/>
    </source>
</evidence>
<dbReference type="PRINTS" id="PR00463">
    <property type="entry name" value="EP450I"/>
</dbReference>
<feature type="chain" id="PRO_5043706951" description="Cytochrome P450" evidence="4">
    <location>
        <begin position="28"/>
        <end position="461"/>
    </location>
</feature>